<dbReference type="PROSITE" id="PS00018">
    <property type="entry name" value="EF_HAND_1"/>
    <property type="match status" value="2"/>
</dbReference>
<dbReference type="InterPro" id="IPR011992">
    <property type="entry name" value="EF-hand-dom_pair"/>
</dbReference>
<dbReference type="Gene3D" id="1.10.238.10">
    <property type="entry name" value="EF-hand"/>
    <property type="match status" value="3"/>
</dbReference>
<reference evidence="18" key="1">
    <citation type="journal article" date="2012" name="Nat. Genet.">
        <title>Whole-genome sequence of Schistosoma haematobium.</title>
        <authorList>
            <person name="Young N.D."/>
            <person name="Jex A.R."/>
            <person name="Li B."/>
            <person name="Liu S."/>
            <person name="Yang L."/>
            <person name="Xiong Z."/>
            <person name="Li Y."/>
            <person name="Cantacessi C."/>
            <person name="Hall R.S."/>
            <person name="Xu X."/>
            <person name="Chen F."/>
            <person name="Wu X."/>
            <person name="Zerlotini A."/>
            <person name="Oliveira G."/>
            <person name="Hofmann A."/>
            <person name="Zhang G."/>
            <person name="Fang X."/>
            <person name="Kang Y."/>
            <person name="Campbell B.E."/>
            <person name="Loukas A."/>
            <person name="Ranganathan S."/>
            <person name="Rollinson D."/>
            <person name="Rinaldi G."/>
            <person name="Brindley P.J."/>
            <person name="Yang H."/>
            <person name="Wang J."/>
            <person name="Wang J."/>
            <person name="Gasser R.B."/>
        </authorList>
    </citation>
    <scope>NUCLEOTIDE SEQUENCE [LARGE SCALE GENOMIC DNA]</scope>
</reference>
<keyword evidence="4" id="KW-0479">Metal-binding</keyword>
<keyword evidence="9" id="KW-0106">Calcium</keyword>
<gene>
    <name evidence="18" type="ORF">MS3_03229</name>
</gene>
<comment type="similarity">
    <text evidence="2">Belongs to the mitochondrial Rho GTPase family.</text>
</comment>
<dbReference type="InterPro" id="IPR020860">
    <property type="entry name" value="MIRO_dom"/>
</dbReference>
<evidence type="ECO:0000256" key="6">
    <source>
        <dbReference type="ARBA" id="ARBA00022741"/>
    </source>
</evidence>
<evidence type="ECO:0000256" key="8">
    <source>
        <dbReference type="ARBA" id="ARBA00022801"/>
    </source>
</evidence>
<evidence type="ECO:0000256" key="13">
    <source>
        <dbReference type="ARBA" id="ARBA00023136"/>
    </source>
</evidence>
<dbReference type="InterPro" id="IPR018247">
    <property type="entry name" value="EF_Hand_1_Ca_BS"/>
</dbReference>
<dbReference type="Pfam" id="PF08355">
    <property type="entry name" value="EF_assoc_1"/>
    <property type="match status" value="1"/>
</dbReference>
<dbReference type="Gene3D" id="3.40.50.300">
    <property type="entry name" value="P-loop containing nucleotide triphosphate hydrolases"/>
    <property type="match status" value="2"/>
</dbReference>
<evidence type="ECO:0000256" key="15">
    <source>
        <dbReference type="SAM" id="Phobius"/>
    </source>
</evidence>
<protein>
    <submittedName>
        <fullName evidence="18">Mitochondrial Rho GTPase</fullName>
    </submittedName>
</protein>
<dbReference type="SMART" id="SM00174">
    <property type="entry name" value="RHO"/>
    <property type="match status" value="1"/>
</dbReference>
<feature type="domain" description="Miro" evidence="17">
    <location>
        <begin position="5"/>
        <end position="172"/>
    </location>
</feature>
<dbReference type="PRINTS" id="PR00449">
    <property type="entry name" value="RASTRNSFRMNG"/>
</dbReference>
<dbReference type="FunFam" id="3.40.50.300:FF:000170">
    <property type="entry name" value="Mitochondrial Rho GTPase"/>
    <property type="match status" value="1"/>
</dbReference>
<dbReference type="Pfam" id="PF08356">
    <property type="entry name" value="EF_assoc_2"/>
    <property type="match status" value="1"/>
</dbReference>
<dbReference type="FunFam" id="1.10.238.10:FF:000011">
    <property type="entry name" value="Mitochondrial Rho GTPase"/>
    <property type="match status" value="1"/>
</dbReference>
<dbReference type="InterPro" id="IPR027417">
    <property type="entry name" value="P-loop_NTPase"/>
</dbReference>
<keyword evidence="6" id="KW-0547">Nucleotide-binding</keyword>
<evidence type="ECO:0000256" key="1">
    <source>
        <dbReference type="ARBA" id="ARBA00004200"/>
    </source>
</evidence>
<dbReference type="InterPro" id="IPR001806">
    <property type="entry name" value="Small_GTPase"/>
</dbReference>
<dbReference type="PROSITE" id="PS50222">
    <property type="entry name" value="EF_HAND_2"/>
    <property type="match status" value="2"/>
</dbReference>
<dbReference type="InterPro" id="IPR013567">
    <property type="entry name" value="EF_hand_assoc_2"/>
</dbReference>
<keyword evidence="11" id="KW-0496">Mitochondrion</keyword>
<dbReference type="SMART" id="SM00054">
    <property type="entry name" value="EFh"/>
    <property type="match status" value="2"/>
</dbReference>
<feature type="region of interest" description="Disordered" evidence="14">
    <location>
        <begin position="760"/>
        <end position="780"/>
    </location>
</feature>
<keyword evidence="5" id="KW-0677">Repeat</keyword>
<feature type="transmembrane region" description="Helical" evidence="15">
    <location>
        <begin position="817"/>
        <end position="835"/>
    </location>
</feature>
<dbReference type="InterPro" id="IPR002048">
    <property type="entry name" value="EF_hand_dom"/>
</dbReference>
<evidence type="ECO:0000256" key="12">
    <source>
        <dbReference type="ARBA" id="ARBA00023134"/>
    </source>
</evidence>
<evidence type="ECO:0000256" key="14">
    <source>
        <dbReference type="SAM" id="MobiDB-lite"/>
    </source>
</evidence>
<dbReference type="InterPro" id="IPR013566">
    <property type="entry name" value="EF_hand_assoc_1"/>
</dbReference>
<proteinExistence type="inferred from homology"/>
<evidence type="ECO:0000256" key="5">
    <source>
        <dbReference type="ARBA" id="ARBA00022737"/>
    </source>
</evidence>
<dbReference type="PROSITE" id="PS51423">
    <property type="entry name" value="MIRO"/>
    <property type="match status" value="1"/>
</dbReference>
<feature type="compositionally biased region" description="Polar residues" evidence="14">
    <location>
        <begin position="694"/>
        <end position="708"/>
    </location>
</feature>
<evidence type="ECO:0000256" key="11">
    <source>
        <dbReference type="ARBA" id="ARBA00023128"/>
    </source>
</evidence>
<sequence length="842" mass="93762">MSQGVSAVRILLLGEPRVGKTTLILSLVSEEFSPKVPAHAEEITIPEDVTPEHIPTQIVDYSAQTQSHEHLCAEIKRANVICLVHALDDENSFKQISSYWLPLIRHVSTDADTHIPIVIVGNKLDINHESKLNKMLPLMSEYCEVETCIECSAKTMLNLSETFWFAQKAVLYPTAPLYNAEKKELTPECIRALTRIFRICDTDNDGYLSDRELEAFQTRCFSIPLTAQSLHDVKQLVKQSCPGGVTVNGLTQKGFLFLHLMFIQKGRHETTWTVLRRFGYSNHMRLSEQFIYPKFSIASGCSTEISPVGIQFLNTLFNKYDLNQMLLLYLQLEILFALSLLDRDRDGCLSTAELSELLATCPEDQLNHVTDMSLYVATNSMGWATRQGFMAFWMLTAYLEPNRLLEYFAYLGFTYYESGSLWPSVVNGDYNHYDSVMPTGNKQTNTNMSSLTSSSVIHKTSGLTGSQLLASHRSDLSKTSGSMTVANEALLRAIIITNDRRIDAIRRSTQRTVFYCRVYGARKVGKTCLMQGLLGRSLCGSGGTGIGGITGRTSNWVAASGVPVYGQSRTLLMHEISASAGEQMSANEALAVDVACLVYDVSDAESFRYVANIFLNFYRGTRVPCLFVAAKSDQSHVIQNYQIDPSEMITKYHLPPIESFSSVYLLPKRKNYSPLNNSFNHLPDATTAATTNTSSGNEPDGTNTATLSTRRRAGSADPISRSSITGNTLTNNFNRSLLNSHDSTSLENSLNGVCDSSHLVTNGSRSRHHSRSDLYNSTNRNLNSQTEPDFCSVYILLCTMANYPHYRGFELAQTDHAWKWTLAATVLAGFGFFAFQMAKTHM</sequence>
<dbReference type="STRING" id="6185.A0A094ZK12"/>
<dbReference type="PANTHER" id="PTHR46819">
    <property type="entry name" value="EF-HAND CALCIUM-BINDING DOMAIN-CONTAINING PROTEIN 7"/>
    <property type="match status" value="1"/>
</dbReference>
<evidence type="ECO:0000259" key="17">
    <source>
        <dbReference type="PROSITE" id="PS51423"/>
    </source>
</evidence>
<evidence type="ECO:0000256" key="4">
    <source>
        <dbReference type="ARBA" id="ARBA00022723"/>
    </source>
</evidence>
<dbReference type="EMBL" id="KL250648">
    <property type="protein sequence ID" value="KGB34985.1"/>
    <property type="molecule type" value="Genomic_DNA"/>
</dbReference>
<evidence type="ECO:0000256" key="9">
    <source>
        <dbReference type="ARBA" id="ARBA00022837"/>
    </source>
</evidence>
<dbReference type="GO" id="GO:0005525">
    <property type="term" value="F:GTP binding"/>
    <property type="evidence" value="ECO:0007669"/>
    <property type="project" value="UniProtKB-KW"/>
</dbReference>
<name>A0A094ZK12_SCHHA</name>
<dbReference type="SMART" id="SM00173">
    <property type="entry name" value="RAS"/>
    <property type="match status" value="1"/>
</dbReference>
<dbReference type="Pfam" id="PF00071">
    <property type="entry name" value="Ras"/>
    <property type="match status" value="1"/>
</dbReference>
<feature type="domain" description="EF-hand" evidence="16">
    <location>
        <begin position="188"/>
        <end position="223"/>
    </location>
</feature>
<organism evidence="18">
    <name type="scientific">Schistosoma haematobium</name>
    <name type="common">Blood fluke</name>
    <dbReference type="NCBI Taxonomy" id="6185"/>
    <lineage>
        <taxon>Eukaryota</taxon>
        <taxon>Metazoa</taxon>
        <taxon>Spiralia</taxon>
        <taxon>Lophotrochozoa</taxon>
        <taxon>Platyhelminthes</taxon>
        <taxon>Trematoda</taxon>
        <taxon>Digenea</taxon>
        <taxon>Strigeidida</taxon>
        <taxon>Schistosomatoidea</taxon>
        <taxon>Schistosomatidae</taxon>
        <taxon>Schistosoma</taxon>
    </lineage>
</organism>
<dbReference type="PROSITE" id="PS51419">
    <property type="entry name" value="RAB"/>
    <property type="match status" value="1"/>
</dbReference>
<keyword evidence="3 15" id="KW-0812">Transmembrane</keyword>
<dbReference type="InterPro" id="IPR052266">
    <property type="entry name" value="Miro-EF-hand_domain"/>
</dbReference>
<dbReference type="GO" id="GO:0005741">
    <property type="term" value="C:mitochondrial outer membrane"/>
    <property type="evidence" value="ECO:0007669"/>
    <property type="project" value="UniProtKB-SubCell"/>
</dbReference>
<keyword evidence="10 15" id="KW-1133">Transmembrane helix</keyword>
<dbReference type="SUPFAM" id="SSF52540">
    <property type="entry name" value="P-loop containing nucleoside triphosphate hydrolases"/>
    <property type="match status" value="2"/>
</dbReference>
<keyword evidence="8" id="KW-0378">Hydrolase</keyword>
<evidence type="ECO:0000313" key="18">
    <source>
        <dbReference type="EMBL" id="KGB34985.1"/>
    </source>
</evidence>
<keyword evidence="12" id="KW-0342">GTP-binding</keyword>
<dbReference type="AlphaFoldDB" id="A0A094ZK12"/>
<evidence type="ECO:0000259" key="16">
    <source>
        <dbReference type="PROSITE" id="PS50222"/>
    </source>
</evidence>
<feature type="domain" description="EF-hand" evidence="16">
    <location>
        <begin position="329"/>
        <end position="364"/>
    </location>
</feature>
<keyword evidence="7" id="KW-1000">Mitochondrion outer membrane</keyword>
<accession>A0A094ZK12</accession>
<comment type="subcellular location">
    <subcellularLocation>
        <location evidence="1">Mitochondrion outer membrane</location>
        <topology evidence="1">Single-pass type IV membrane protein</topology>
    </subcellularLocation>
</comment>
<dbReference type="GO" id="GO:0005509">
    <property type="term" value="F:calcium ion binding"/>
    <property type="evidence" value="ECO:0007669"/>
    <property type="project" value="InterPro"/>
</dbReference>
<dbReference type="GO" id="GO:0003924">
    <property type="term" value="F:GTPase activity"/>
    <property type="evidence" value="ECO:0007669"/>
    <property type="project" value="InterPro"/>
</dbReference>
<evidence type="ECO:0000256" key="3">
    <source>
        <dbReference type="ARBA" id="ARBA00022692"/>
    </source>
</evidence>
<feature type="region of interest" description="Disordered" evidence="14">
    <location>
        <begin position="683"/>
        <end position="727"/>
    </location>
</feature>
<keyword evidence="13 15" id="KW-0472">Membrane</keyword>
<dbReference type="SUPFAM" id="SSF47473">
    <property type="entry name" value="EF-hand"/>
    <property type="match status" value="1"/>
</dbReference>
<evidence type="ECO:0000256" key="10">
    <source>
        <dbReference type="ARBA" id="ARBA00022989"/>
    </source>
</evidence>
<dbReference type="SMART" id="SM00175">
    <property type="entry name" value="RAB"/>
    <property type="match status" value="1"/>
</dbReference>
<evidence type="ECO:0000256" key="7">
    <source>
        <dbReference type="ARBA" id="ARBA00022787"/>
    </source>
</evidence>
<dbReference type="PANTHER" id="PTHR46819:SF1">
    <property type="entry name" value="EF-HAND CALCIUM-BINDING DOMAIN-CONTAINING PROTEIN 7"/>
    <property type="match status" value="1"/>
</dbReference>
<evidence type="ECO:0000256" key="2">
    <source>
        <dbReference type="ARBA" id="ARBA00007981"/>
    </source>
</evidence>